<gene>
    <name evidence="1" type="ORF">SLEP1_g36022</name>
</gene>
<dbReference type="AlphaFoldDB" id="A0AAV5KQ54"/>
<comment type="caution">
    <text evidence="1">The sequence shown here is derived from an EMBL/GenBank/DDBJ whole genome shotgun (WGS) entry which is preliminary data.</text>
</comment>
<dbReference type="EMBL" id="BPVZ01000073">
    <property type="protein sequence ID" value="GKV26787.1"/>
    <property type="molecule type" value="Genomic_DNA"/>
</dbReference>
<evidence type="ECO:0000313" key="1">
    <source>
        <dbReference type="EMBL" id="GKV26787.1"/>
    </source>
</evidence>
<keyword evidence="2" id="KW-1185">Reference proteome</keyword>
<sequence length="136" mass="14876">MLCPPTLCTREAPQLPPPIFRPEIRQSLGISPYFLVLEHLLNPENPRSASSSLCCPSASTCGFEISGHFSSRELSLALSPASSPCSSGSLLANSGLVCDIRMNLEMFGYVEIDRNSTVIRGSANDDFTVNLWWYGY</sequence>
<dbReference type="Proteomes" id="UP001054252">
    <property type="component" value="Unassembled WGS sequence"/>
</dbReference>
<organism evidence="1 2">
    <name type="scientific">Rubroshorea leprosula</name>
    <dbReference type="NCBI Taxonomy" id="152421"/>
    <lineage>
        <taxon>Eukaryota</taxon>
        <taxon>Viridiplantae</taxon>
        <taxon>Streptophyta</taxon>
        <taxon>Embryophyta</taxon>
        <taxon>Tracheophyta</taxon>
        <taxon>Spermatophyta</taxon>
        <taxon>Magnoliopsida</taxon>
        <taxon>eudicotyledons</taxon>
        <taxon>Gunneridae</taxon>
        <taxon>Pentapetalae</taxon>
        <taxon>rosids</taxon>
        <taxon>malvids</taxon>
        <taxon>Malvales</taxon>
        <taxon>Dipterocarpaceae</taxon>
        <taxon>Rubroshorea</taxon>
    </lineage>
</organism>
<accession>A0AAV5KQ54</accession>
<evidence type="ECO:0000313" key="2">
    <source>
        <dbReference type="Proteomes" id="UP001054252"/>
    </source>
</evidence>
<name>A0AAV5KQ54_9ROSI</name>
<proteinExistence type="predicted"/>
<protein>
    <submittedName>
        <fullName evidence="1">Uncharacterized protein</fullName>
    </submittedName>
</protein>
<reference evidence="1 2" key="1">
    <citation type="journal article" date="2021" name="Commun. Biol.">
        <title>The genome of Shorea leprosula (Dipterocarpaceae) highlights the ecological relevance of drought in aseasonal tropical rainforests.</title>
        <authorList>
            <person name="Ng K.K.S."/>
            <person name="Kobayashi M.J."/>
            <person name="Fawcett J.A."/>
            <person name="Hatakeyama M."/>
            <person name="Paape T."/>
            <person name="Ng C.H."/>
            <person name="Ang C.C."/>
            <person name="Tnah L.H."/>
            <person name="Lee C.T."/>
            <person name="Nishiyama T."/>
            <person name="Sese J."/>
            <person name="O'Brien M.J."/>
            <person name="Copetti D."/>
            <person name="Mohd Noor M.I."/>
            <person name="Ong R.C."/>
            <person name="Putra M."/>
            <person name="Sireger I.Z."/>
            <person name="Indrioko S."/>
            <person name="Kosugi Y."/>
            <person name="Izuno A."/>
            <person name="Isagi Y."/>
            <person name="Lee S.L."/>
            <person name="Shimizu K.K."/>
        </authorList>
    </citation>
    <scope>NUCLEOTIDE SEQUENCE [LARGE SCALE GENOMIC DNA]</scope>
    <source>
        <strain evidence="1">214</strain>
    </source>
</reference>